<keyword evidence="8" id="KW-0325">Glycoprotein</keyword>
<dbReference type="VEuPathDB" id="TriTrypDB:Tb427_000063000"/>
<comment type="subcellular location">
    <subcellularLocation>
        <location evidence="2">Cell membrane</location>
        <topology evidence="2">Lipid-anchor</topology>
        <topology evidence="2">GPI-anchor</topology>
    </subcellularLocation>
</comment>
<proteinExistence type="predicted"/>
<keyword evidence="9" id="KW-0449">Lipoprotein</keyword>
<evidence type="ECO:0000259" key="13">
    <source>
        <dbReference type="Pfam" id="PF10659"/>
    </source>
</evidence>
<keyword evidence="5 11" id="KW-0732">Signal</keyword>
<sequence>MPPAALTVVFLLAATLLAECNNEPFTEAGLAVLCTLSQNQKSLAAEVAAAVTNRATKLEQVQKLKSKLPLMQLETTKYPLAVPVLTTLLTAIETDLSNNLKTFGTSGVKATAANTYAAGRVDEFVALIKQTAHDGTESNTCIKAASGSTITPSKFNGCTTPTFDKEIPGVAATAKAAEQKLPTNAEMKHSSGTSCKITQDDGGGLTGGTNNINLNLLDGFYAHTAGAAWSTPPITTAAKSQTLNKAKTAAAGIQQALTEYPATIPTSEETLAAMISDGALETKMRSSIQQVKQLETEIPAGELENSLTSVFGKKEPNGSRPFTLMLHKLVYEIKSKAAAEQVTFFELTEEQTVQIFQKKLRDLTTAAAKETTLECPSPPNHDADCKGLQTADKCDENPKCSWHKTVKDGEANCKFNATKAEKSGVPETQPQTGGTETTTEKCKGKEQKDCKDGCNWDGKECKDSSFLLNKKFALSVVSAAFVALLF</sequence>
<feature type="domain" description="Trypanosome variant surface glycoprotein C-terminal" evidence="13">
    <location>
        <begin position="385"/>
        <end position="485"/>
    </location>
</feature>
<feature type="chain" id="PRO_5013182995" evidence="11">
    <location>
        <begin position="21"/>
        <end position="486"/>
    </location>
</feature>
<accession>A0A1V0G0A4</accession>
<name>A0A1V0G0A4_9TRYP</name>
<keyword evidence="4" id="KW-0336">GPI-anchor</keyword>
<evidence type="ECO:0000256" key="8">
    <source>
        <dbReference type="ARBA" id="ARBA00023180"/>
    </source>
</evidence>
<dbReference type="Gene3D" id="3.30.1680.40">
    <property type="match status" value="1"/>
</dbReference>
<dbReference type="SUPFAM" id="SSF58087">
    <property type="entry name" value="Variant surface glycoprotein (N-terminal domain)"/>
    <property type="match status" value="1"/>
</dbReference>
<feature type="domain" description="Trypanosome variant surface glycoprotein A-type N-terminal" evidence="12">
    <location>
        <begin position="9"/>
        <end position="328"/>
    </location>
</feature>
<evidence type="ECO:0000256" key="5">
    <source>
        <dbReference type="ARBA" id="ARBA00022729"/>
    </source>
</evidence>
<dbReference type="FunFam" id="3.30.1680.40:FF:000001">
    <property type="entry name" value="Variant surface glycoprotein (VSG, atypical), putative"/>
    <property type="match status" value="1"/>
</dbReference>
<reference evidence="14" key="1">
    <citation type="submission" date="2016-12" db="EMBL/GenBank/DDBJ databases">
        <title>Trypanosoma brucei Minichromosomal Variant Surface Glycoprotein (VSG) Repertoire.</title>
        <authorList>
            <person name="Cross G.A."/>
            <person name="Mugnier M.R."/>
        </authorList>
    </citation>
    <scope>NUCLEOTIDE SEQUENCE</scope>
    <source>
        <strain evidence="14">Tb927.100.24</strain>
    </source>
</reference>
<evidence type="ECO:0000256" key="9">
    <source>
        <dbReference type="ARBA" id="ARBA00023288"/>
    </source>
</evidence>
<feature type="signal peptide" evidence="11">
    <location>
        <begin position="1"/>
        <end position="20"/>
    </location>
</feature>
<dbReference type="InterPro" id="IPR019609">
    <property type="entry name" value="Variant_surf_glycoprt_trypan_C"/>
</dbReference>
<dbReference type="AlphaFoldDB" id="A0A1V0G0A4"/>
<dbReference type="Pfam" id="PF10659">
    <property type="entry name" value="Trypan_glycop_C"/>
    <property type="match status" value="1"/>
</dbReference>
<protein>
    <submittedName>
        <fullName evidence="14">Variant surface glycoprotein</fullName>
    </submittedName>
</protein>
<keyword evidence="3" id="KW-1003">Cell membrane</keyword>
<evidence type="ECO:0000256" key="7">
    <source>
        <dbReference type="ARBA" id="ARBA00023157"/>
    </source>
</evidence>
<evidence type="ECO:0000256" key="2">
    <source>
        <dbReference type="ARBA" id="ARBA00004609"/>
    </source>
</evidence>
<dbReference type="Pfam" id="PF00913">
    <property type="entry name" value="Trypan_glycop"/>
    <property type="match status" value="1"/>
</dbReference>
<dbReference type="Gene3D" id="3.90.150.10">
    <property type="entry name" value="Variant Surface Glycoprotein, subunit A domain 1"/>
    <property type="match status" value="1"/>
</dbReference>
<keyword evidence="7" id="KW-1015">Disulfide bond</keyword>
<dbReference type="GO" id="GO:0005886">
    <property type="term" value="C:plasma membrane"/>
    <property type="evidence" value="ECO:0007669"/>
    <property type="project" value="UniProtKB-SubCell"/>
</dbReference>
<dbReference type="Gene3D" id="3.30.1680.30">
    <property type="match status" value="1"/>
</dbReference>
<feature type="compositionally biased region" description="Low complexity" evidence="10">
    <location>
        <begin position="427"/>
        <end position="437"/>
    </location>
</feature>
<dbReference type="GO" id="GO:0042783">
    <property type="term" value="P:symbiont-mediated evasion of host immune response"/>
    <property type="evidence" value="ECO:0007669"/>
    <property type="project" value="InterPro"/>
</dbReference>
<dbReference type="EMBL" id="KY404802">
    <property type="protein sequence ID" value="ARB51410.1"/>
    <property type="molecule type" value="Genomic_DNA"/>
</dbReference>
<dbReference type="GO" id="GO:0098552">
    <property type="term" value="C:side of membrane"/>
    <property type="evidence" value="ECO:0007669"/>
    <property type="project" value="UniProtKB-KW"/>
</dbReference>
<evidence type="ECO:0000256" key="11">
    <source>
        <dbReference type="SAM" id="SignalP"/>
    </source>
</evidence>
<evidence type="ECO:0000256" key="3">
    <source>
        <dbReference type="ARBA" id="ARBA00022475"/>
    </source>
</evidence>
<dbReference type="InterPro" id="IPR001812">
    <property type="entry name" value="Trypano_VSG_A_N_dom"/>
</dbReference>
<dbReference type="VEuPathDB" id="TriTrypDB:Tb927.6.5550"/>
<evidence type="ECO:0000256" key="10">
    <source>
        <dbReference type="SAM" id="MobiDB-lite"/>
    </source>
</evidence>
<evidence type="ECO:0000313" key="14">
    <source>
        <dbReference type="EMBL" id="ARB51410.1"/>
    </source>
</evidence>
<keyword evidence="6" id="KW-0472">Membrane</keyword>
<organism evidence="14">
    <name type="scientific">Trypanosoma brucei</name>
    <dbReference type="NCBI Taxonomy" id="5691"/>
    <lineage>
        <taxon>Eukaryota</taxon>
        <taxon>Discoba</taxon>
        <taxon>Euglenozoa</taxon>
        <taxon>Kinetoplastea</taxon>
        <taxon>Metakinetoplastina</taxon>
        <taxon>Trypanosomatida</taxon>
        <taxon>Trypanosomatidae</taxon>
        <taxon>Trypanosoma</taxon>
    </lineage>
</organism>
<evidence type="ECO:0000256" key="4">
    <source>
        <dbReference type="ARBA" id="ARBA00022622"/>
    </source>
</evidence>
<evidence type="ECO:0000256" key="6">
    <source>
        <dbReference type="ARBA" id="ARBA00023136"/>
    </source>
</evidence>
<comment type="function">
    <text evidence="1">VSG forms a coat on the surface of the parasite. The trypanosome evades the immune response of the host by expressing a series of antigenically distinct VSGs from an estimated 1000 VSG genes.</text>
</comment>
<evidence type="ECO:0000259" key="12">
    <source>
        <dbReference type="Pfam" id="PF00913"/>
    </source>
</evidence>
<evidence type="ECO:0000256" key="1">
    <source>
        <dbReference type="ARBA" id="ARBA00002523"/>
    </source>
</evidence>
<feature type="region of interest" description="Disordered" evidence="10">
    <location>
        <begin position="419"/>
        <end position="439"/>
    </location>
</feature>